<feature type="domain" description="Polycystin cation channel PKD1/PKD2" evidence="7">
    <location>
        <begin position="361"/>
        <end position="484"/>
    </location>
</feature>
<keyword evidence="5" id="KW-1133">Transmembrane helix</keyword>
<keyword evidence="3" id="KW-0812">Transmembrane</keyword>
<dbReference type="AlphaFoldDB" id="K1QMJ7"/>
<evidence type="ECO:0000259" key="7">
    <source>
        <dbReference type="Pfam" id="PF08016"/>
    </source>
</evidence>
<dbReference type="InterPro" id="IPR001258">
    <property type="entry name" value="NHL_repeat"/>
</dbReference>
<dbReference type="Gene3D" id="2.120.10.30">
    <property type="entry name" value="TolB, C-terminal domain"/>
    <property type="match status" value="1"/>
</dbReference>
<dbReference type="SUPFAM" id="SSF101898">
    <property type="entry name" value="NHL repeat"/>
    <property type="match status" value="1"/>
</dbReference>
<dbReference type="PROSITE" id="PS51125">
    <property type="entry name" value="NHL"/>
    <property type="match status" value="1"/>
</dbReference>
<dbReference type="GO" id="GO:0050982">
    <property type="term" value="P:detection of mechanical stimulus"/>
    <property type="evidence" value="ECO:0007669"/>
    <property type="project" value="TreeGrafter"/>
</dbReference>
<reference evidence="8" key="1">
    <citation type="journal article" date="2012" name="Nature">
        <title>The oyster genome reveals stress adaptation and complexity of shell formation.</title>
        <authorList>
            <person name="Zhang G."/>
            <person name="Fang X."/>
            <person name="Guo X."/>
            <person name="Li L."/>
            <person name="Luo R."/>
            <person name="Xu F."/>
            <person name="Yang P."/>
            <person name="Zhang L."/>
            <person name="Wang X."/>
            <person name="Qi H."/>
            <person name="Xiong Z."/>
            <person name="Que H."/>
            <person name="Xie Y."/>
            <person name="Holland P.W."/>
            <person name="Paps J."/>
            <person name="Zhu Y."/>
            <person name="Wu F."/>
            <person name="Chen Y."/>
            <person name="Wang J."/>
            <person name="Peng C."/>
            <person name="Meng J."/>
            <person name="Yang L."/>
            <person name="Liu J."/>
            <person name="Wen B."/>
            <person name="Zhang N."/>
            <person name="Huang Z."/>
            <person name="Zhu Q."/>
            <person name="Feng Y."/>
            <person name="Mount A."/>
            <person name="Hedgecock D."/>
            <person name="Xu Z."/>
            <person name="Liu Y."/>
            <person name="Domazet-Loso T."/>
            <person name="Du Y."/>
            <person name="Sun X."/>
            <person name="Zhang S."/>
            <person name="Liu B."/>
            <person name="Cheng P."/>
            <person name="Jiang X."/>
            <person name="Li J."/>
            <person name="Fan D."/>
            <person name="Wang W."/>
            <person name="Fu W."/>
            <person name="Wang T."/>
            <person name="Wang B."/>
            <person name="Zhang J."/>
            <person name="Peng Z."/>
            <person name="Li Y."/>
            <person name="Li N."/>
            <person name="Wang J."/>
            <person name="Chen M."/>
            <person name="He Y."/>
            <person name="Tan F."/>
            <person name="Song X."/>
            <person name="Zheng Q."/>
            <person name="Huang R."/>
            <person name="Yang H."/>
            <person name="Du X."/>
            <person name="Chen L."/>
            <person name="Yang M."/>
            <person name="Gaffney P.M."/>
            <person name="Wang S."/>
            <person name="Luo L."/>
            <person name="She Z."/>
            <person name="Ming Y."/>
            <person name="Huang W."/>
            <person name="Zhang S."/>
            <person name="Huang B."/>
            <person name="Zhang Y."/>
            <person name="Qu T."/>
            <person name="Ni P."/>
            <person name="Miao G."/>
            <person name="Wang J."/>
            <person name="Wang Q."/>
            <person name="Steinberg C.E."/>
            <person name="Wang H."/>
            <person name="Li N."/>
            <person name="Qian L."/>
            <person name="Zhang G."/>
            <person name="Li Y."/>
            <person name="Yang H."/>
            <person name="Liu X."/>
            <person name="Wang J."/>
            <person name="Yin Y."/>
            <person name="Wang J."/>
        </authorList>
    </citation>
    <scope>NUCLEOTIDE SEQUENCE [LARGE SCALE GENOMIC DNA]</scope>
    <source>
        <strain evidence="8">05x7-T-G4-1.051#20</strain>
    </source>
</reference>
<keyword evidence="6" id="KW-0472">Membrane</keyword>
<dbReference type="EMBL" id="JH817581">
    <property type="protein sequence ID" value="EKC38047.1"/>
    <property type="molecule type" value="Genomic_DNA"/>
</dbReference>
<dbReference type="Pfam" id="PF08016">
    <property type="entry name" value="PKD_channel"/>
    <property type="match status" value="1"/>
</dbReference>
<evidence type="ECO:0000256" key="3">
    <source>
        <dbReference type="ARBA" id="ARBA00022692"/>
    </source>
</evidence>
<organism evidence="8">
    <name type="scientific">Magallana gigas</name>
    <name type="common">Pacific oyster</name>
    <name type="synonym">Crassostrea gigas</name>
    <dbReference type="NCBI Taxonomy" id="29159"/>
    <lineage>
        <taxon>Eukaryota</taxon>
        <taxon>Metazoa</taxon>
        <taxon>Spiralia</taxon>
        <taxon>Lophotrochozoa</taxon>
        <taxon>Mollusca</taxon>
        <taxon>Bivalvia</taxon>
        <taxon>Autobranchia</taxon>
        <taxon>Pteriomorphia</taxon>
        <taxon>Ostreida</taxon>
        <taxon>Ostreoidea</taxon>
        <taxon>Ostreidae</taxon>
        <taxon>Magallana</taxon>
    </lineage>
</organism>
<evidence type="ECO:0000256" key="1">
    <source>
        <dbReference type="ARBA" id="ARBA00004141"/>
    </source>
</evidence>
<sequence>MDYLPWIHHGITSINKSRDGNAEPGSKNTQDNKRRVQQLNVKEIAAYFPIQKADLSKNSRKLTTAIDKHGENLHREIDTVIQKLKSDLGEMDSKYLAVLNKQEDEIKCTISEITRILSELKKILNSNDVSIVSAYKSRNAEFRRLPPKLTVILPSFTPQKFNKEQLYQQSGSLSALLIRTEKHCNIMDPPGAGSSPPDRPLIDVPQIITVISTEYSLSSQLYSVSCLNDESIWTHGGDEIMRLYNLQGKLVKTVKTKNLDICVSDNSARAVVVVNQAGKLRFTYTGAPSKTPFNPRGITTDSQSRILIADWDNDCIHILDQDGLFLCYIDNWNLNHPWGLCVDTRDNLFVAVRPSCKLSSWFIAFLVFFLTVRFLRLLRFNKKISIFSSTLRHSARMLISFSFVFNIAFLSFACTAYLYFMSRLFEFRSYIVTLETLLGKFDYKAAYSATKITGPLLFGFFSICFSFIPIKFFLTILTEAFEAVRRDPKNQSNDHEVIEYTMKRMKMMVGSGLHPRGRWPRTRVYSRMSTLKEMDEKVDKVIQKMEDFVEFNDDVKNDLEKEMEEVKKKRKRRIV</sequence>
<comment type="subcellular location">
    <subcellularLocation>
        <location evidence="1">Membrane</location>
        <topology evidence="1">Multi-pass membrane protein</topology>
    </subcellularLocation>
</comment>
<evidence type="ECO:0000256" key="4">
    <source>
        <dbReference type="ARBA" id="ARBA00022737"/>
    </source>
</evidence>
<keyword evidence="4" id="KW-0677">Repeat</keyword>
<dbReference type="GO" id="GO:0016020">
    <property type="term" value="C:membrane"/>
    <property type="evidence" value="ECO:0007669"/>
    <property type="project" value="UniProtKB-SubCell"/>
</dbReference>
<evidence type="ECO:0000313" key="8">
    <source>
        <dbReference type="EMBL" id="EKC38047.1"/>
    </source>
</evidence>
<gene>
    <name evidence="8" type="ORF">CGI_10022718</name>
</gene>
<dbReference type="InParanoid" id="K1QMJ7"/>
<dbReference type="InterPro" id="IPR051223">
    <property type="entry name" value="Polycystin"/>
</dbReference>
<dbReference type="InterPro" id="IPR011042">
    <property type="entry name" value="6-blade_b-propeller_TolB-like"/>
</dbReference>
<dbReference type="PANTHER" id="PTHR10877:SF150">
    <property type="entry name" value="REJ DOMAIN-CONTAINING PROTEIN"/>
    <property type="match status" value="1"/>
</dbReference>
<dbReference type="HOGENOM" id="CLU_474310_0_0_1"/>
<name>K1QMJ7_MAGGI</name>
<accession>K1QMJ7</accession>
<comment type="similarity">
    <text evidence="2">Belongs to the polycystin family.</text>
</comment>
<evidence type="ECO:0000256" key="6">
    <source>
        <dbReference type="ARBA" id="ARBA00023136"/>
    </source>
</evidence>
<dbReference type="GO" id="GO:0005262">
    <property type="term" value="F:calcium channel activity"/>
    <property type="evidence" value="ECO:0007669"/>
    <property type="project" value="TreeGrafter"/>
</dbReference>
<evidence type="ECO:0000256" key="5">
    <source>
        <dbReference type="ARBA" id="ARBA00022989"/>
    </source>
</evidence>
<evidence type="ECO:0000256" key="2">
    <source>
        <dbReference type="ARBA" id="ARBA00007200"/>
    </source>
</evidence>
<dbReference type="PANTHER" id="PTHR10877">
    <property type="entry name" value="POLYCYSTIN FAMILY MEMBER"/>
    <property type="match status" value="1"/>
</dbReference>
<proteinExistence type="inferred from homology"/>
<dbReference type="InterPro" id="IPR013122">
    <property type="entry name" value="PKD1_2_channel"/>
</dbReference>
<protein>
    <submittedName>
        <fullName evidence="8">Location of vulva defective 1</fullName>
    </submittedName>
</protein>